<gene>
    <name evidence="1" type="ORF">Patl1_07478</name>
</gene>
<protein>
    <submittedName>
        <fullName evidence="1">Uncharacterized protein</fullName>
    </submittedName>
</protein>
<reference evidence="2" key="1">
    <citation type="journal article" date="2023" name="G3 (Bethesda)">
        <title>Genome assembly and association tests identify interacting loci associated with vigor, precocity, and sex in interspecific pistachio rootstocks.</title>
        <authorList>
            <person name="Palmer W."/>
            <person name="Jacygrad E."/>
            <person name="Sagayaradj S."/>
            <person name="Cavanaugh K."/>
            <person name="Han R."/>
            <person name="Bertier L."/>
            <person name="Beede B."/>
            <person name="Kafkas S."/>
            <person name="Golino D."/>
            <person name="Preece J."/>
            <person name="Michelmore R."/>
        </authorList>
    </citation>
    <scope>NUCLEOTIDE SEQUENCE [LARGE SCALE GENOMIC DNA]</scope>
</reference>
<dbReference type="EMBL" id="CM047906">
    <property type="protein sequence ID" value="KAJ0087121.1"/>
    <property type="molecule type" value="Genomic_DNA"/>
</dbReference>
<proteinExistence type="predicted"/>
<name>A0ACC1AKC7_9ROSI</name>
<comment type="caution">
    <text evidence="1">The sequence shown here is derived from an EMBL/GenBank/DDBJ whole genome shotgun (WGS) entry which is preliminary data.</text>
</comment>
<evidence type="ECO:0000313" key="1">
    <source>
        <dbReference type="EMBL" id="KAJ0087121.1"/>
    </source>
</evidence>
<organism evidence="1 2">
    <name type="scientific">Pistacia atlantica</name>
    <dbReference type="NCBI Taxonomy" id="434234"/>
    <lineage>
        <taxon>Eukaryota</taxon>
        <taxon>Viridiplantae</taxon>
        <taxon>Streptophyta</taxon>
        <taxon>Embryophyta</taxon>
        <taxon>Tracheophyta</taxon>
        <taxon>Spermatophyta</taxon>
        <taxon>Magnoliopsida</taxon>
        <taxon>eudicotyledons</taxon>
        <taxon>Gunneridae</taxon>
        <taxon>Pentapetalae</taxon>
        <taxon>rosids</taxon>
        <taxon>malvids</taxon>
        <taxon>Sapindales</taxon>
        <taxon>Anacardiaceae</taxon>
        <taxon>Pistacia</taxon>
    </lineage>
</organism>
<sequence>MDDLYLLSSSRSKEPLSINVATFGQPLLKLTLVDIIEATNNFCKTNTIGDGGFGTVCKATLCDEKSVAVKKLSEAKTQEPTGPDFKEKEGGNLVGWVSQKIKKAQAVDVLDPTVLNADSKLMMLQVLQIAAVCLSDNPAKRPTMLQALKLLKGIRDV</sequence>
<accession>A0ACC1AKC7</accession>
<evidence type="ECO:0000313" key="2">
    <source>
        <dbReference type="Proteomes" id="UP001164250"/>
    </source>
</evidence>
<dbReference type="Proteomes" id="UP001164250">
    <property type="component" value="Chromosome 10"/>
</dbReference>
<keyword evidence="2" id="KW-1185">Reference proteome</keyword>